<evidence type="ECO:0000313" key="2">
    <source>
        <dbReference type="EMBL" id="GMH25615.1"/>
    </source>
</evidence>
<evidence type="ECO:0000256" key="1">
    <source>
        <dbReference type="SAM" id="MobiDB-lite"/>
    </source>
</evidence>
<accession>A0AAD3T9W9</accession>
<comment type="caution">
    <text evidence="2">The sequence shown here is derived from an EMBL/GenBank/DDBJ whole genome shotgun (WGS) entry which is preliminary data.</text>
</comment>
<feature type="region of interest" description="Disordered" evidence="1">
    <location>
        <begin position="90"/>
        <end position="126"/>
    </location>
</feature>
<organism evidence="2 3">
    <name type="scientific">Nepenthes gracilis</name>
    <name type="common">Slender pitcher plant</name>
    <dbReference type="NCBI Taxonomy" id="150966"/>
    <lineage>
        <taxon>Eukaryota</taxon>
        <taxon>Viridiplantae</taxon>
        <taxon>Streptophyta</taxon>
        <taxon>Embryophyta</taxon>
        <taxon>Tracheophyta</taxon>
        <taxon>Spermatophyta</taxon>
        <taxon>Magnoliopsida</taxon>
        <taxon>eudicotyledons</taxon>
        <taxon>Gunneridae</taxon>
        <taxon>Pentapetalae</taxon>
        <taxon>Caryophyllales</taxon>
        <taxon>Nepenthaceae</taxon>
        <taxon>Nepenthes</taxon>
    </lineage>
</organism>
<name>A0AAD3T9W9_NEPGR</name>
<sequence length="126" mass="14709">MPWIYGKHLICGYVPILLSIFWKHFWFSLHPFPFLSQTNINYYGDGTGIGGLSVIEDIADEEVPEIARPINLSDDPLPRVVTPCCPETWPINRRPKVAPLRRKNDLARDRKQRSMPRKTWDEVTYE</sequence>
<dbReference type="AlphaFoldDB" id="A0AAD3T9W9"/>
<dbReference type="Proteomes" id="UP001279734">
    <property type="component" value="Unassembled WGS sequence"/>
</dbReference>
<protein>
    <submittedName>
        <fullName evidence="2">Uncharacterized protein</fullName>
    </submittedName>
</protein>
<gene>
    <name evidence="2" type="ORF">Nepgr_027458</name>
</gene>
<reference evidence="2" key="1">
    <citation type="submission" date="2023-05" db="EMBL/GenBank/DDBJ databases">
        <title>Nepenthes gracilis genome sequencing.</title>
        <authorList>
            <person name="Fukushima K."/>
        </authorList>
    </citation>
    <scope>NUCLEOTIDE SEQUENCE</scope>
    <source>
        <strain evidence="2">SING2019-196</strain>
    </source>
</reference>
<proteinExistence type="predicted"/>
<dbReference type="EMBL" id="BSYO01000029">
    <property type="protein sequence ID" value="GMH25615.1"/>
    <property type="molecule type" value="Genomic_DNA"/>
</dbReference>
<evidence type="ECO:0000313" key="3">
    <source>
        <dbReference type="Proteomes" id="UP001279734"/>
    </source>
</evidence>
<keyword evidence="3" id="KW-1185">Reference proteome</keyword>